<gene>
    <name evidence="2" type="ORF">N0F65_000099</name>
</gene>
<evidence type="ECO:0000313" key="3">
    <source>
        <dbReference type="Proteomes" id="UP001146120"/>
    </source>
</evidence>
<evidence type="ECO:0000313" key="2">
    <source>
        <dbReference type="EMBL" id="DAZ95616.1"/>
    </source>
</evidence>
<keyword evidence="1" id="KW-0472">Membrane</keyword>
<dbReference type="Proteomes" id="UP001146120">
    <property type="component" value="Unassembled WGS sequence"/>
</dbReference>
<keyword evidence="1" id="KW-0812">Transmembrane</keyword>
<reference evidence="2" key="1">
    <citation type="submission" date="2022-11" db="EMBL/GenBank/DDBJ databases">
        <authorList>
            <person name="Morgan W.R."/>
            <person name="Tartar A."/>
        </authorList>
    </citation>
    <scope>NUCLEOTIDE SEQUENCE</scope>
    <source>
        <strain evidence="2">ARSEF 373</strain>
    </source>
</reference>
<proteinExistence type="predicted"/>
<keyword evidence="3" id="KW-1185">Reference proteome</keyword>
<dbReference type="AlphaFoldDB" id="A0AAV2YQ82"/>
<dbReference type="EMBL" id="DAKRPA010000197">
    <property type="protein sequence ID" value="DAZ95616.1"/>
    <property type="molecule type" value="Genomic_DNA"/>
</dbReference>
<name>A0AAV2YQ82_9STRA</name>
<protein>
    <submittedName>
        <fullName evidence="2">Uncharacterized protein</fullName>
    </submittedName>
</protein>
<keyword evidence="1" id="KW-1133">Transmembrane helix</keyword>
<comment type="caution">
    <text evidence="2">The sequence shown here is derived from an EMBL/GenBank/DDBJ whole genome shotgun (WGS) entry which is preliminary data.</text>
</comment>
<accession>A0AAV2YQ82</accession>
<sequence length="240" mass="27133">MTIVEARHRRLSILPPPESVWWRALAMCIVLGQALWALAIPIKNVVVMSYPSFMDDIEETITNVMYPGFNHSMPTHSGPQVLQLAQEVLELSVGDSTIHRRFEEEGDFIIDDLESACTQTSTRRLDILRRRKRWLPSTRHARRRSSSRTRAPTKIRPTITLTCSSDKAVLQGMLCTDGVTNGPYGDSSFDNGQPKNLTTLKPINLAHVVGDQAGWQNSVGLITFIDFFHQMMRQVFAKLK</sequence>
<feature type="transmembrane region" description="Helical" evidence="1">
    <location>
        <begin position="20"/>
        <end position="40"/>
    </location>
</feature>
<organism evidence="2 3">
    <name type="scientific">Lagenidium giganteum</name>
    <dbReference type="NCBI Taxonomy" id="4803"/>
    <lineage>
        <taxon>Eukaryota</taxon>
        <taxon>Sar</taxon>
        <taxon>Stramenopiles</taxon>
        <taxon>Oomycota</taxon>
        <taxon>Peronosporomycetes</taxon>
        <taxon>Pythiales</taxon>
        <taxon>Pythiaceae</taxon>
    </lineage>
</organism>
<evidence type="ECO:0000256" key="1">
    <source>
        <dbReference type="SAM" id="Phobius"/>
    </source>
</evidence>
<reference evidence="2" key="2">
    <citation type="journal article" date="2023" name="Microbiol Resour">
        <title>Decontamination and Annotation of the Draft Genome Sequence of the Oomycete Lagenidium giganteum ARSEF 373.</title>
        <authorList>
            <person name="Morgan W.R."/>
            <person name="Tartar A."/>
        </authorList>
    </citation>
    <scope>NUCLEOTIDE SEQUENCE</scope>
    <source>
        <strain evidence="2">ARSEF 373</strain>
    </source>
</reference>